<gene>
    <name evidence="2" type="ORF">J2S43_004853</name>
</gene>
<feature type="compositionally biased region" description="Low complexity" evidence="1">
    <location>
        <begin position="43"/>
        <end position="65"/>
    </location>
</feature>
<name>A0ABT9MZ82_9ACTN</name>
<dbReference type="RefSeq" id="WP_306832841.1">
    <property type="nucleotide sequence ID" value="NZ_JAUSRA010000001.1"/>
</dbReference>
<reference evidence="2 3" key="1">
    <citation type="submission" date="2023-07" db="EMBL/GenBank/DDBJ databases">
        <title>Sequencing the genomes of 1000 actinobacteria strains.</title>
        <authorList>
            <person name="Klenk H.-P."/>
        </authorList>
    </citation>
    <scope>NUCLEOTIDE SEQUENCE [LARGE SCALE GENOMIC DNA]</scope>
    <source>
        <strain evidence="2 3">DSM 44710</strain>
    </source>
</reference>
<accession>A0ABT9MZ82</accession>
<feature type="region of interest" description="Disordered" evidence="1">
    <location>
        <begin position="43"/>
        <end position="66"/>
    </location>
</feature>
<comment type="caution">
    <text evidence="2">The sequence shown here is derived from an EMBL/GenBank/DDBJ whole genome shotgun (WGS) entry which is preliminary data.</text>
</comment>
<evidence type="ECO:0000313" key="3">
    <source>
        <dbReference type="Proteomes" id="UP001240984"/>
    </source>
</evidence>
<feature type="compositionally biased region" description="Low complexity" evidence="1">
    <location>
        <begin position="106"/>
        <end position="121"/>
    </location>
</feature>
<feature type="region of interest" description="Disordered" evidence="1">
    <location>
        <begin position="101"/>
        <end position="129"/>
    </location>
</feature>
<protein>
    <submittedName>
        <fullName evidence="2">Uncharacterized protein</fullName>
    </submittedName>
</protein>
<sequence>MGDLDEAAADVVDGLAQGPGAAVLHGVQNNSCAAASRTSASSFAPNECRAPASPRSACASPGRSPVSRAARSATCMTSCQSWKRPLHCSDGCRFRARCQGTRPEPVSAASRTASSSVSWWSENQHIASS</sequence>
<organism evidence="2 3">
    <name type="scientific">Catenuloplanes nepalensis</name>
    <dbReference type="NCBI Taxonomy" id="587533"/>
    <lineage>
        <taxon>Bacteria</taxon>
        <taxon>Bacillati</taxon>
        <taxon>Actinomycetota</taxon>
        <taxon>Actinomycetes</taxon>
        <taxon>Micromonosporales</taxon>
        <taxon>Micromonosporaceae</taxon>
        <taxon>Catenuloplanes</taxon>
    </lineage>
</organism>
<dbReference type="EMBL" id="JAUSRA010000001">
    <property type="protein sequence ID" value="MDP9796341.1"/>
    <property type="molecule type" value="Genomic_DNA"/>
</dbReference>
<dbReference type="Proteomes" id="UP001240984">
    <property type="component" value="Unassembled WGS sequence"/>
</dbReference>
<evidence type="ECO:0000256" key="1">
    <source>
        <dbReference type="SAM" id="MobiDB-lite"/>
    </source>
</evidence>
<evidence type="ECO:0000313" key="2">
    <source>
        <dbReference type="EMBL" id="MDP9796341.1"/>
    </source>
</evidence>
<proteinExistence type="predicted"/>
<keyword evidence="3" id="KW-1185">Reference proteome</keyword>